<dbReference type="Gene3D" id="1.20.5.4130">
    <property type="match status" value="1"/>
</dbReference>
<dbReference type="Gene3D" id="1.10.10.10">
    <property type="entry name" value="Winged helix-like DNA-binding domain superfamily/Winged helix DNA-binding domain"/>
    <property type="match status" value="1"/>
</dbReference>
<dbReference type="CDD" id="cd14798">
    <property type="entry name" value="RX-CC_like"/>
    <property type="match status" value="1"/>
</dbReference>
<dbReference type="Gene3D" id="3.80.10.10">
    <property type="entry name" value="Ribonuclease Inhibitor"/>
    <property type="match status" value="1"/>
</dbReference>
<reference evidence="12" key="1">
    <citation type="submission" date="2023-07" db="EMBL/GenBank/DDBJ databases">
        <title>A chromosome-level genome assembly of Lolium multiflorum.</title>
        <authorList>
            <person name="Chen Y."/>
            <person name="Copetti D."/>
            <person name="Kolliker R."/>
            <person name="Studer B."/>
        </authorList>
    </citation>
    <scope>NUCLEOTIDE SEQUENCE</scope>
    <source>
        <strain evidence="12">02402/16</strain>
        <tissue evidence="12">Leaf</tissue>
    </source>
</reference>
<protein>
    <submittedName>
        <fullName evidence="12">Uncharacterized protein</fullName>
    </submittedName>
</protein>
<dbReference type="FunFam" id="1.10.10.10:FF:000322">
    <property type="entry name" value="Probable disease resistance protein At1g63360"/>
    <property type="match status" value="1"/>
</dbReference>
<keyword evidence="2" id="KW-0433">Leucine-rich repeat</keyword>
<dbReference type="PANTHER" id="PTHR23155:SF1114">
    <property type="entry name" value="OS02G0475500 PROTEIN"/>
    <property type="match status" value="1"/>
</dbReference>
<dbReference type="InterPro" id="IPR036388">
    <property type="entry name" value="WH-like_DNA-bd_sf"/>
</dbReference>
<evidence type="ECO:0000256" key="4">
    <source>
        <dbReference type="ARBA" id="ARBA00022741"/>
    </source>
</evidence>
<evidence type="ECO:0000256" key="7">
    <source>
        <dbReference type="SAM" id="MobiDB-lite"/>
    </source>
</evidence>
<dbReference type="AlphaFoldDB" id="A0AAD8TT67"/>
<dbReference type="InterPro" id="IPR042197">
    <property type="entry name" value="Apaf_helical"/>
</dbReference>
<dbReference type="GO" id="GO:0002758">
    <property type="term" value="P:innate immune response-activating signaling pathway"/>
    <property type="evidence" value="ECO:0007669"/>
    <property type="project" value="UniProtKB-ARBA"/>
</dbReference>
<feature type="domain" description="Disease resistance R13L4/SHOC-2-like LRR" evidence="11">
    <location>
        <begin position="929"/>
        <end position="1160"/>
    </location>
</feature>
<evidence type="ECO:0000259" key="11">
    <source>
        <dbReference type="Pfam" id="PF23598"/>
    </source>
</evidence>
<feature type="compositionally biased region" description="Polar residues" evidence="7">
    <location>
        <begin position="357"/>
        <end position="373"/>
    </location>
</feature>
<feature type="domain" description="Disease resistance protein winged helix" evidence="10">
    <location>
        <begin position="651"/>
        <end position="722"/>
    </location>
</feature>
<dbReference type="InterPro" id="IPR027417">
    <property type="entry name" value="P-loop_NTPase"/>
</dbReference>
<feature type="region of interest" description="Disordered" evidence="7">
    <location>
        <begin position="357"/>
        <end position="377"/>
    </location>
</feature>
<dbReference type="Pfam" id="PF00931">
    <property type="entry name" value="NB-ARC"/>
    <property type="match status" value="2"/>
</dbReference>
<dbReference type="PANTHER" id="PTHR23155">
    <property type="entry name" value="DISEASE RESISTANCE PROTEIN RP"/>
    <property type="match status" value="1"/>
</dbReference>
<evidence type="ECO:0000256" key="5">
    <source>
        <dbReference type="ARBA" id="ARBA00022821"/>
    </source>
</evidence>
<dbReference type="InterPro" id="IPR032675">
    <property type="entry name" value="LRR_dom_sf"/>
</dbReference>
<dbReference type="GO" id="GO:0043531">
    <property type="term" value="F:ADP binding"/>
    <property type="evidence" value="ECO:0007669"/>
    <property type="project" value="InterPro"/>
</dbReference>
<evidence type="ECO:0000256" key="6">
    <source>
        <dbReference type="ARBA" id="ARBA00023054"/>
    </source>
</evidence>
<comment type="caution">
    <text evidence="12">The sequence shown here is derived from an EMBL/GenBank/DDBJ whole genome shotgun (WGS) entry which is preliminary data.</text>
</comment>
<dbReference type="InterPro" id="IPR038005">
    <property type="entry name" value="RX-like_CC"/>
</dbReference>
<dbReference type="Gene3D" id="1.10.8.430">
    <property type="entry name" value="Helical domain of apoptotic protease-activating factors"/>
    <property type="match status" value="1"/>
</dbReference>
<dbReference type="Gene3D" id="3.40.50.300">
    <property type="entry name" value="P-loop containing nucleotide triphosphate hydrolases"/>
    <property type="match status" value="2"/>
</dbReference>
<evidence type="ECO:0000259" key="9">
    <source>
        <dbReference type="Pfam" id="PF18052"/>
    </source>
</evidence>
<evidence type="ECO:0000256" key="3">
    <source>
        <dbReference type="ARBA" id="ARBA00022737"/>
    </source>
</evidence>
<keyword evidence="3" id="KW-0677">Repeat</keyword>
<evidence type="ECO:0000259" key="8">
    <source>
        <dbReference type="Pfam" id="PF00931"/>
    </source>
</evidence>
<proteinExistence type="inferred from homology"/>
<dbReference type="InterPro" id="IPR058922">
    <property type="entry name" value="WHD_DRP"/>
</dbReference>
<dbReference type="PRINTS" id="PR00364">
    <property type="entry name" value="DISEASERSIST"/>
</dbReference>
<evidence type="ECO:0000256" key="1">
    <source>
        <dbReference type="ARBA" id="ARBA00008894"/>
    </source>
</evidence>
<gene>
    <name evidence="12" type="ORF">QYE76_008460</name>
</gene>
<dbReference type="SUPFAM" id="SSF52540">
    <property type="entry name" value="P-loop containing nucleoside triphosphate hydrolases"/>
    <property type="match status" value="2"/>
</dbReference>
<dbReference type="InterPro" id="IPR002182">
    <property type="entry name" value="NB-ARC"/>
</dbReference>
<evidence type="ECO:0000256" key="2">
    <source>
        <dbReference type="ARBA" id="ARBA00022614"/>
    </source>
</evidence>
<feature type="domain" description="Disease resistance N-terminal" evidence="9">
    <location>
        <begin position="13"/>
        <end position="96"/>
    </location>
</feature>
<dbReference type="InterPro" id="IPR055414">
    <property type="entry name" value="LRR_R13L4/SHOC2-like"/>
</dbReference>
<feature type="domain" description="NB-ARC" evidence="8">
    <location>
        <begin position="405"/>
        <end position="561"/>
    </location>
</feature>
<dbReference type="EMBL" id="JAUUTY010000001">
    <property type="protein sequence ID" value="KAK1691763.1"/>
    <property type="molecule type" value="Genomic_DNA"/>
</dbReference>
<dbReference type="Pfam" id="PF23559">
    <property type="entry name" value="WHD_DRP"/>
    <property type="match status" value="1"/>
</dbReference>
<comment type="similarity">
    <text evidence="1">Belongs to the disease resistance NB-LRR family.</text>
</comment>
<dbReference type="GO" id="GO:0042742">
    <property type="term" value="P:defense response to bacterium"/>
    <property type="evidence" value="ECO:0007669"/>
    <property type="project" value="UniProtKB-ARBA"/>
</dbReference>
<accession>A0AAD8TT67</accession>
<dbReference type="InterPro" id="IPR041118">
    <property type="entry name" value="Rx_N"/>
</dbReference>
<feature type="domain" description="NB-ARC" evidence="8">
    <location>
        <begin position="170"/>
        <end position="340"/>
    </location>
</feature>
<dbReference type="Pfam" id="PF23598">
    <property type="entry name" value="LRR_14"/>
    <property type="match status" value="2"/>
</dbReference>
<dbReference type="Proteomes" id="UP001231189">
    <property type="component" value="Unassembled WGS sequence"/>
</dbReference>
<evidence type="ECO:0000259" key="10">
    <source>
        <dbReference type="Pfam" id="PF23559"/>
    </source>
</evidence>
<keyword evidence="6" id="KW-0175">Coiled coil</keyword>
<name>A0AAD8TT67_LOLMU</name>
<keyword evidence="4" id="KW-0547">Nucleotide-binding</keyword>
<feature type="domain" description="Disease resistance R13L4/SHOC-2-like LRR" evidence="11">
    <location>
        <begin position="774"/>
        <end position="873"/>
    </location>
</feature>
<keyword evidence="13" id="KW-1185">Reference proteome</keyword>
<dbReference type="Pfam" id="PF18052">
    <property type="entry name" value="Rx_N"/>
    <property type="match status" value="1"/>
</dbReference>
<organism evidence="12 13">
    <name type="scientific">Lolium multiflorum</name>
    <name type="common">Italian ryegrass</name>
    <name type="synonym">Lolium perenne subsp. multiflorum</name>
    <dbReference type="NCBI Taxonomy" id="4521"/>
    <lineage>
        <taxon>Eukaryota</taxon>
        <taxon>Viridiplantae</taxon>
        <taxon>Streptophyta</taxon>
        <taxon>Embryophyta</taxon>
        <taxon>Tracheophyta</taxon>
        <taxon>Spermatophyta</taxon>
        <taxon>Magnoliopsida</taxon>
        <taxon>Liliopsida</taxon>
        <taxon>Poales</taxon>
        <taxon>Poaceae</taxon>
        <taxon>BOP clade</taxon>
        <taxon>Pooideae</taxon>
        <taxon>Poodae</taxon>
        <taxon>Poeae</taxon>
        <taxon>Poeae Chloroplast Group 2 (Poeae type)</taxon>
        <taxon>Loliodinae</taxon>
        <taxon>Loliinae</taxon>
        <taxon>Lolium</taxon>
    </lineage>
</organism>
<dbReference type="GO" id="GO:0009626">
    <property type="term" value="P:plant-type hypersensitive response"/>
    <property type="evidence" value="ECO:0007669"/>
    <property type="project" value="UniProtKB-ARBA"/>
</dbReference>
<evidence type="ECO:0000313" key="12">
    <source>
        <dbReference type="EMBL" id="KAK1691763.1"/>
    </source>
</evidence>
<sequence>MELTALSVGKSVLNGALSYAKSALAEEVALQLGVRRDHVFITNELEMMQAFLESAHDEGDDNNRVVKVWVKQVRDVAYDVEDTLQEFSVRLEKKSWWRIRRTLLDRRRVAKQMKELRANVEDVSQRNMRYHLIKGSDSKPATTGGQSAIAGATVMSGNDEARRQLEKAKDDLFQLIRKKDDDLRVIAVWGTSSNVRRASIIERVFADVKKHRVFDCHAWITLTRPFNSTEFLRSIIRQFYVNFLQESDRKENIIGGPQDLRRMGMKKGNDLADEFKRYANEKSFLIVLDDLSTIEEWDCIKACFPNNNKGSRIIVSTELVEVASLCVGPENITPEHKQLSVDLTLYAFYEKGSLDGTESTEAGSSSNVGTHVSDSSDNRKMLNRTETMLAALKESRLIGRETEKAEIVKLITTEDSQLDVISVWGMGGLGKTTLVRDVYQDEILSGKFEKRACATIMRPFNVNELLQNLALQFGYKDVPEMDKQLPGKKYLIVLDDISSNAEWDAIIQHFPATETSCRIIVTTRVKDIATHCSKKHGKIYRLQSLEDNNALDLFAKKIFGKATNMDEEYPELVEHANLILKKCNGLPLAIVTIGGFLANQPKTVMEWRKLNEHIRAELVMNLEIGTIRTILMRSYDGLPYYLKSCFLYMPIFPEDYLVRRKRLVRRWSAEGYSREVHGKTADEVSDSYFMELISRSMFLPSQQSLHGIEGIGSCQVHDLIREIGISKSMEENLVLTLEEGCSSNSQRTMRHLAINGNWKGDQSEFESMVDMTRVRSVTVFGKWKSFFISDKMSLLRVLDLEDTTGLRDHHVKHIGKLLHLRYLSLRGCAAIYHLPDSLGNLRELVTLDVRGTRIINLPRSIVNLQKLSYLRSGRKPYDEDGSYEDKFGNVPKFLGNRPSEILYDDIDLNCHDGCTALCCHYGRFIAMRLDLHGVLVQSGMRKLKALHTLGVVNIAMRGKDVLKDIEGLIQLRKLGVTGVNKENGQELCLAIAGLSRLESLSIRSEGEPGLSGCLDGTFSFPEKLQSLKLYGKLVKLPKWIKGLRNLVKLKLRSSKISEHAEVIQVLGDLPNLASLHLLTMSFEQSNACLTFRPHMFPNLVVLELDSLLVDLKDRNKLLFLKFEQGATPKLELLKFRSAYINSRTLSGLPSLASLKEVLLVRNYYDHGLPYLRAQLAENPNRPVIKRV</sequence>
<evidence type="ECO:0000313" key="13">
    <source>
        <dbReference type="Proteomes" id="UP001231189"/>
    </source>
</evidence>
<keyword evidence="5" id="KW-0611">Plant defense</keyword>
<dbReference type="SUPFAM" id="SSF52058">
    <property type="entry name" value="L domain-like"/>
    <property type="match status" value="1"/>
</dbReference>
<dbReference type="InterPro" id="IPR044974">
    <property type="entry name" value="Disease_R_plants"/>
</dbReference>